<gene>
    <name evidence="2" type="ORF">ACFPOB_23765</name>
</gene>
<keyword evidence="3" id="KW-1185">Reference proteome</keyword>
<accession>A0ABW0J072</accession>
<dbReference type="EMBL" id="JBHSLW010000042">
    <property type="protein sequence ID" value="MFC5422583.1"/>
    <property type="molecule type" value="Genomic_DNA"/>
</dbReference>
<dbReference type="RefSeq" id="WP_377800834.1">
    <property type="nucleotide sequence ID" value="NZ_JBHSLW010000042.1"/>
</dbReference>
<dbReference type="InterPro" id="IPR016032">
    <property type="entry name" value="Sig_transdc_resp-reg_C-effctor"/>
</dbReference>
<evidence type="ECO:0000259" key="1">
    <source>
        <dbReference type="SMART" id="SM00421"/>
    </source>
</evidence>
<dbReference type="InterPro" id="IPR036388">
    <property type="entry name" value="WH-like_DNA-bd_sf"/>
</dbReference>
<protein>
    <submittedName>
        <fullName evidence="2">Helix-turn-helix transcriptional regulator</fullName>
    </submittedName>
</protein>
<evidence type="ECO:0000313" key="2">
    <source>
        <dbReference type="EMBL" id="MFC5422583.1"/>
    </source>
</evidence>
<organism evidence="2 3">
    <name type="scientific">Bosea eneae</name>
    <dbReference type="NCBI Taxonomy" id="151454"/>
    <lineage>
        <taxon>Bacteria</taxon>
        <taxon>Pseudomonadati</taxon>
        <taxon>Pseudomonadota</taxon>
        <taxon>Alphaproteobacteria</taxon>
        <taxon>Hyphomicrobiales</taxon>
        <taxon>Boseaceae</taxon>
        <taxon>Bosea</taxon>
    </lineage>
</organism>
<name>A0ABW0J072_9HYPH</name>
<dbReference type="SMART" id="SM00421">
    <property type="entry name" value="HTH_LUXR"/>
    <property type="match status" value="1"/>
</dbReference>
<sequence length="368" mass="39382">MDATNLIDEIYEAAIVPEKWADVLDQLATRAGGVGTILFAASPNRFQWTSSESIHAVTAEWVASPFVADNLRGKRLVPLYEPRFLTDLDAITPEEIEQDPFYRDFLRPRGWGWCVGTSIRLTSGDSIVFSIERLYADGPVPRETAETLDPLRPHLARASIIAARLGLERARASVAALELIGLPAAIITGRHSVLAANALLLSCTAVEIGAFDRIRLADSVANEHLQRHLDVAGGAGLSFPIRGTSERPAFVAHLVPLRRAGLDVFSGAAQLFYLTEVGRGAAPPAAILEALFDLSPAEAKVTRLLLAGGTVAGIASSQGIRPETVRGQLKTVFAKTGVRRQAELVQLLGGIPVPGPPRFGLSGAIVRK</sequence>
<comment type="caution">
    <text evidence="2">The sequence shown here is derived from an EMBL/GenBank/DDBJ whole genome shotgun (WGS) entry which is preliminary data.</text>
</comment>
<dbReference type="SUPFAM" id="SSF46894">
    <property type="entry name" value="C-terminal effector domain of the bipartite response regulators"/>
    <property type="match status" value="1"/>
</dbReference>
<proteinExistence type="predicted"/>
<feature type="domain" description="HTH luxR-type" evidence="1">
    <location>
        <begin position="291"/>
        <end position="348"/>
    </location>
</feature>
<evidence type="ECO:0000313" key="3">
    <source>
        <dbReference type="Proteomes" id="UP001596053"/>
    </source>
</evidence>
<dbReference type="Proteomes" id="UP001596053">
    <property type="component" value="Unassembled WGS sequence"/>
</dbReference>
<dbReference type="Gene3D" id="1.10.10.10">
    <property type="entry name" value="Winged helix-like DNA-binding domain superfamily/Winged helix DNA-binding domain"/>
    <property type="match status" value="1"/>
</dbReference>
<dbReference type="InterPro" id="IPR000792">
    <property type="entry name" value="Tscrpt_reg_LuxR_C"/>
</dbReference>
<reference evidence="3" key="1">
    <citation type="journal article" date="2019" name="Int. J. Syst. Evol. Microbiol.">
        <title>The Global Catalogue of Microorganisms (GCM) 10K type strain sequencing project: providing services to taxonomists for standard genome sequencing and annotation.</title>
        <authorList>
            <consortium name="The Broad Institute Genomics Platform"/>
            <consortium name="The Broad Institute Genome Sequencing Center for Infectious Disease"/>
            <person name="Wu L."/>
            <person name="Ma J."/>
        </authorList>
    </citation>
    <scope>NUCLEOTIDE SEQUENCE [LARGE SCALE GENOMIC DNA]</scope>
    <source>
        <strain evidence="3">NCAIM B.01391</strain>
    </source>
</reference>